<protein>
    <submittedName>
        <fullName evidence="8">Integrase arm-type DNA-binding domain-containing protein</fullName>
    </submittedName>
</protein>
<gene>
    <name evidence="8" type="ORF">NGM99_06110</name>
</gene>
<comment type="similarity">
    <text evidence="1">Belongs to the 'phage' integrase family.</text>
</comment>
<evidence type="ECO:0000256" key="3">
    <source>
        <dbReference type="ARBA" id="ARBA00023125"/>
    </source>
</evidence>
<dbReference type="Pfam" id="PF13356">
    <property type="entry name" value="Arm-DNA-bind_3"/>
    <property type="match status" value="1"/>
</dbReference>
<evidence type="ECO:0000256" key="1">
    <source>
        <dbReference type="ARBA" id="ARBA00008857"/>
    </source>
</evidence>
<dbReference type="InterPro" id="IPR053876">
    <property type="entry name" value="Phage_int_M"/>
</dbReference>
<dbReference type="PANTHER" id="PTHR30629:SF2">
    <property type="entry name" value="PROPHAGE INTEGRASE INTS-RELATED"/>
    <property type="match status" value="1"/>
</dbReference>
<dbReference type="PROSITE" id="PS51900">
    <property type="entry name" value="CB"/>
    <property type="match status" value="1"/>
</dbReference>
<dbReference type="Gene3D" id="1.10.150.130">
    <property type="match status" value="1"/>
</dbReference>
<name>A0ABT1C3F8_9HYPH</name>
<organism evidence="8 9">
    <name type="scientific">Mesorhizobium liriopis</name>
    <dbReference type="NCBI Taxonomy" id="2953882"/>
    <lineage>
        <taxon>Bacteria</taxon>
        <taxon>Pseudomonadati</taxon>
        <taxon>Pseudomonadota</taxon>
        <taxon>Alphaproteobacteria</taxon>
        <taxon>Hyphomicrobiales</taxon>
        <taxon>Phyllobacteriaceae</taxon>
        <taxon>Mesorhizobium</taxon>
    </lineage>
</organism>
<feature type="domain" description="Tyr recombinase" evidence="6">
    <location>
        <begin position="203"/>
        <end position="416"/>
    </location>
</feature>
<evidence type="ECO:0000256" key="4">
    <source>
        <dbReference type="ARBA" id="ARBA00023172"/>
    </source>
</evidence>
<dbReference type="Proteomes" id="UP001205906">
    <property type="component" value="Unassembled WGS sequence"/>
</dbReference>
<dbReference type="CDD" id="cd00801">
    <property type="entry name" value="INT_P4_C"/>
    <property type="match status" value="1"/>
</dbReference>
<dbReference type="Gene3D" id="3.30.160.390">
    <property type="entry name" value="Integrase, DNA-binding domain"/>
    <property type="match status" value="1"/>
</dbReference>
<keyword evidence="3 5" id="KW-0238">DNA-binding</keyword>
<dbReference type="InterPro" id="IPR011010">
    <property type="entry name" value="DNA_brk_join_enz"/>
</dbReference>
<dbReference type="InterPro" id="IPR002104">
    <property type="entry name" value="Integrase_catalytic"/>
</dbReference>
<comment type="caution">
    <text evidence="8">The sequence shown here is derived from an EMBL/GenBank/DDBJ whole genome shotgun (WGS) entry which is preliminary data.</text>
</comment>
<keyword evidence="2" id="KW-0229">DNA integration</keyword>
<dbReference type="Pfam" id="PF00589">
    <property type="entry name" value="Phage_integrase"/>
    <property type="match status" value="1"/>
</dbReference>
<dbReference type="GO" id="GO:0003677">
    <property type="term" value="F:DNA binding"/>
    <property type="evidence" value="ECO:0007669"/>
    <property type="project" value="UniProtKB-KW"/>
</dbReference>
<dbReference type="InterPro" id="IPR050808">
    <property type="entry name" value="Phage_Integrase"/>
</dbReference>
<dbReference type="InterPro" id="IPR025166">
    <property type="entry name" value="Integrase_DNA_bind_dom"/>
</dbReference>
<feature type="domain" description="Core-binding (CB)" evidence="7">
    <location>
        <begin position="93"/>
        <end position="173"/>
    </location>
</feature>
<evidence type="ECO:0000256" key="5">
    <source>
        <dbReference type="PROSITE-ProRule" id="PRU01248"/>
    </source>
</evidence>
<dbReference type="PANTHER" id="PTHR30629">
    <property type="entry name" value="PROPHAGE INTEGRASE"/>
    <property type="match status" value="1"/>
</dbReference>
<evidence type="ECO:0000313" key="8">
    <source>
        <dbReference type="EMBL" id="MCO6049361.1"/>
    </source>
</evidence>
<evidence type="ECO:0000259" key="6">
    <source>
        <dbReference type="PROSITE" id="PS51898"/>
    </source>
</evidence>
<dbReference type="Pfam" id="PF22022">
    <property type="entry name" value="Phage_int_M"/>
    <property type="match status" value="1"/>
</dbReference>
<dbReference type="EMBL" id="JAMXQS010000003">
    <property type="protein sequence ID" value="MCO6049361.1"/>
    <property type="molecule type" value="Genomic_DNA"/>
</dbReference>
<accession>A0ABT1C3F8</accession>
<evidence type="ECO:0000313" key="9">
    <source>
        <dbReference type="Proteomes" id="UP001205906"/>
    </source>
</evidence>
<keyword evidence="4" id="KW-0233">DNA recombination</keyword>
<dbReference type="InterPro" id="IPR010998">
    <property type="entry name" value="Integrase_recombinase_N"/>
</dbReference>
<dbReference type="PROSITE" id="PS51898">
    <property type="entry name" value="TYR_RECOMBINASE"/>
    <property type="match status" value="1"/>
</dbReference>
<evidence type="ECO:0000259" key="7">
    <source>
        <dbReference type="PROSITE" id="PS51900"/>
    </source>
</evidence>
<dbReference type="InterPro" id="IPR013762">
    <property type="entry name" value="Integrase-like_cat_sf"/>
</dbReference>
<dbReference type="SUPFAM" id="SSF56349">
    <property type="entry name" value="DNA breaking-rejoining enzymes"/>
    <property type="match status" value="1"/>
</dbReference>
<dbReference type="Gene3D" id="1.10.443.10">
    <property type="entry name" value="Intergrase catalytic core"/>
    <property type="match status" value="1"/>
</dbReference>
<dbReference type="InterPro" id="IPR044068">
    <property type="entry name" value="CB"/>
</dbReference>
<dbReference type="RefSeq" id="WP_252817123.1">
    <property type="nucleotide sequence ID" value="NZ_JAMXQS010000003.1"/>
</dbReference>
<keyword evidence="9" id="KW-1185">Reference proteome</keyword>
<dbReference type="InterPro" id="IPR038488">
    <property type="entry name" value="Integrase_DNA-bd_sf"/>
</dbReference>
<reference evidence="8 9" key="1">
    <citation type="submission" date="2022-06" db="EMBL/GenBank/DDBJ databases">
        <title>Mesorhizobium sp. strain RP14 Genome sequencing and assembly.</title>
        <authorList>
            <person name="Kim I."/>
        </authorList>
    </citation>
    <scope>NUCLEOTIDE SEQUENCE [LARGE SCALE GENOMIC DNA]</scope>
    <source>
        <strain evidence="9">RP14(2022)</strain>
    </source>
</reference>
<proteinExistence type="inferred from homology"/>
<sequence>MVRALNKLTDAACRAASSAGLLSDGGGLYLSVKVSGSKSWSFVWRDGSRRREMGLGSYPAVRLSRARGLAGEIRTAVAEGRDPIAERKQEEELTFGECSTRFLSMMEGQWRNDKHRAQWRMTLEVYAAKIANRKISEVTTADVLSVLTPIWGAKPETASRLRGRIERVLDFAKAQGWRSGENPALWRGHLKNVLPARQRLSRGHHAAMPYGELPLFMKELRTHEALAARALEFLILTAARSGEVLGAKWEEIDFDAALWIVPAYRMKAGREHRVPLPAKAVRILADLHEVRSSSFVFPGQRIGRRRADEKRGQGRAETNRLVARRSTSARPGDSIIGAVSDCDRPLSSMSMEMLLRRMKKNHCTVHGFRSSFRDWVGDETHFPRDVAEQALAHAVGDATERAYRRADALEKRRQLMQEWERWCEGELKEVVELN</sequence>
<evidence type="ECO:0000256" key="2">
    <source>
        <dbReference type="ARBA" id="ARBA00022908"/>
    </source>
</evidence>